<organism evidence="2 3">
    <name type="scientific">Orchesella dallaii</name>
    <dbReference type="NCBI Taxonomy" id="48710"/>
    <lineage>
        <taxon>Eukaryota</taxon>
        <taxon>Metazoa</taxon>
        <taxon>Ecdysozoa</taxon>
        <taxon>Arthropoda</taxon>
        <taxon>Hexapoda</taxon>
        <taxon>Collembola</taxon>
        <taxon>Entomobryomorpha</taxon>
        <taxon>Entomobryoidea</taxon>
        <taxon>Orchesellidae</taxon>
        <taxon>Orchesellinae</taxon>
        <taxon>Orchesella</taxon>
    </lineage>
</organism>
<evidence type="ECO:0000259" key="1">
    <source>
        <dbReference type="PROSITE" id="PS50097"/>
    </source>
</evidence>
<gene>
    <name evidence="2" type="ORF">ODALV1_LOCUS24752</name>
</gene>
<dbReference type="SMART" id="SM00225">
    <property type="entry name" value="BTB"/>
    <property type="match status" value="1"/>
</dbReference>
<feature type="domain" description="BTB" evidence="1">
    <location>
        <begin position="224"/>
        <end position="291"/>
    </location>
</feature>
<dbReference type="SUPFAM" id="SSF54695">
    <property type="entry name" value="POZ domain"/>
    <property type="match status" value="1"/>
</dbReference>
<dbReference type="EMBL" id="CAXLJM020000093">
    <property type="protein sequence ID" value="CAL8132768.1"/>
    <property type="molecule type" value="Genomic_DNA"/>
</dbReference>
<dbReference type="PANTHER" id="PTHR24413">
    <property type="entry name" value="SPECKLE-TYPE POZ PROTEIN"/>
    <property type="match status" value="1"/>
</dbReference>
<dbReference type="Pfam" id="PF00651">
    <property type="entry name" value="BTB"/>
    <property type="match status" value="1"/>
</dbReference>
<reference evidence="2 3" key="1">
    <citation type="submission" date="2024-08" db="EMBL/GenBank/DDBJ databases">
        <authorList>
            <person name="Cucini C."/>
            <person name="Frati F."/>
        </authorList>
    </citation>
    <scope>NUCLEOTIDE SEQUENCE [LARGE SCALE GENOMIC DNA]</scope>
</reference>
<dbReference type="CDD" id="cd18186">
    <property type="entry name" value="BTB_POZ_ZBTB_KLHL-like"/>
    <property type="match status" value="1"/>
</dbReference>
<dbReference type="InterPro" id="IPR011333">
    <property type="entry name" value="SKP1/BTB/POZ_sf"/>
</dbReference>
<proteinExistence type="predicted"/>
<keyword evidence="3" id="KW-1185">Reference proteome</keyword>
<name>A0ABP1RPW6_9HEXA</name>
<sequence length="396" mass="45962">MNSSSHRLQLTTKDGCKDFQLDLEKIQSQTGTETISFYVGDSGSQKTVGDNPNHYDKEEDRHMRAVHELLADFSEEDFKNVIDFVIDSERDEQYYNLSMRFRFTPAFLRKLSRILIEPKMCIRGKFESETEFLLPYSCRASPLHNGKPFSGTFSAIANIYQESQSVTNFEGANRIEHCIRTHVASTATFKFTFSVTLLWTGFGGIIARETCSLFENLLKDKLFMDCSIIPSNKRKVYCHKNIIAAQSDVLRELLKNGLPEPKSTIEMLDISEQAVKLLVEYFYRNKIENIDEIQEQITLELFQMAVRYEIRNLEGILMDNLYFKGKEWFSLDNVLCLYHFCGEREEYELLRDKMLGILRKNVKTLYGTEAFKEFSSRHHKEAASLCAILQYNLSLN</sequence>
<dbReference type="Gene3D" id="3.30.710.10">
    <property type="entry name" value="Potassium Channel Kv1.1, Chain A"/>
    <property type="match status" value="1"/>
</dbReference>
<accession>A0ABP1RPW6</accession>
<protein>
    <recommendedName>
        <fullName evidence="1">BTB domain-containing protein</fullName>
    </recommendedName>
</protein>
<dbReference type="Proteomes" id="UP001642540">
    <property type="component" value="Unassembled WGS sequence"/>
</dbReference>
<dbReference type="InterPro" id="IPR000210">
    <property type="entry name" value="BTB/POZ_dom"/>
</dbReference>
<evidence type="ECO:0000313" key="2">
    <source>
        <dbReference type="EMBL" id="CAL8132768.1"/>
    </source>
</evidence>
<evidence type="ECO:0000313" key="3">
    <source>
        <dbReference type="Proteomes" id="UP001642540"/>
    </source>
</evidence>
<comment type="caution">
    <text evidence="2">The sequence shown here is derived from an EMBL/GenBank/DDBJ whole genome shotgun (WGS) entry which is preliminary data.</text>
</comment>
<dbReference type="PROSITE" id="PS50097">
    <property type="entry name" value="BTB"/>
    <property type="match status" value="1"/>
</dbReference>